<dbReference type="FunCoup" id="D8Q0G8">
    <property type="interactions" value="200"/>
</dbReference>
<dbReference type="OMA" id="HLPTRVM"/>
<evidence type="ECO:0000256" key="6">
    <source>
        <dbReference type="ARBA" id="ARBA00024034"/>
    </source>
</evidence>
<evidence type="ECO:0000259" key="11">
    <source>
        <dbReference type="PROSITE" id="PS50142"/>
    </source>
</evidence>
<sequence>MRHVQRRLASTAARVLTVAPSQLPRFPPKDAIFENRAVPKPPFQPETWAAAQPPPRTALSAFAHRVGLGNVLTTPELVQQACTHASFVALQKEVNPNAPAPATNAQLEQVGNALMGLFASEYLAAKYPYLPTKVLKAAVTAHVGPLTCANVAQEMGATQLLRWNRTISRNPSHPQVMLHTDALASIPRALTALIYQKRSLPAARQFVHSFFLSRQVDLRSMLKFRNPKWALLQLVRKFDRERPVSRLLKETGRFSNSPVYLVGVFSGEEQIGEGFGSSLKMAEYRAAEDALLRVYLTQRPPDDIQLPTSTFPAGPENVFMEQPFNVFQKGPEQPYSPPDLVVSEIMYESGGRSSVPREGPAGLTVDAE</sequence>
<dbReference type="SUPFAM" id="SSF69065">
    <property type="entry name" value="RNase III domain-like"/>
    <property type="match status" value="1"/>
</dbReference>
<dbReference type="GeneID" id="9595362"/>
<dbReference type="GO" id="GO:0003735">
    <property type="term" value="F:structural constituent of ribosome"/>
    <property type="evidence" value="ECO:0007669"/>
    <property type="project" value="TreeGrafter"/>
</dbReference>
<dbReference type="STRING" id="578458.D8Q0G8"/>
<dbReference type="InterPro" id="IPR036389">
    <property type="entry name" value="RNase_III_sf"/>
</dbReference>
<dbReference type="Pfam" id="PF14622">
    <property type="entry name" value="Ribonucleas_3_3"/>
    <property type="match status" value="1"/>
</dbReference>
<dbReference type="SUPFAM" id="SSF54768">
    <property type="entry name" value="dsRNA-binding domain-like"/>
    <property type="match status" value="1"/>
</dbReference>
<evidence type="ECO:0000313" key="13">
    <source>
        <dbReference type="Proteomes" id="UP000007431"/>
    </source>
</evidence>
<dbReference type="InterPro" id="IPR044443">
    <property type="entry name" value="Ribosomal_mL44_DSRM_fung"/>
</dbReference>
<evidence type="ECO:0000259" key="10">
    <source>
        <dbReference type="PROSITE" id="PS50137"/>
    </source>
</evidence>
<evidence type="ECO:0000256" key="5">
    <source>
        <dbReference type="ARBA" id="ARBA00023274"/>
    </source>
</evidence>
<evidence type="ECO:0000256" key="1">
    <source>
        <dbReference type="ARBA" id="ARBA00004173"/>
    </source>
</evidence>
<reference evidence="12 13" key="1">
    <citation type="journal article" date="2010" name="Nat. Biotechnol.">
        <title>Genome sequence of the model mushroom Schizophyllum commune.</title>
        <authorList>
            <person name="Ohm R.A."/>
            <person name="de Jong J.F."/>
            <person name="Lugones L.G."/>
            <person name="Aerts A."/>
            <person name="Kothe E."/>
            <person name="Stajich J.E."/>
            <person name="de Vries R.P."/>
            <person name="Record E."/>
            <person name="Levasseur A."/>
            <person name="Baker S.E."/>
            <person name="Bartholomew K.A."/>
            <person name="Coutinho P.M."/>
            <person name="Erdmann S."/>
            <person name="Fowler T.J."/>
            <person name="Gathman A.C."/>
            <person name="Lombard V."/>
            <person name="Henrissat B."/>
            <person name="Knabe N."/>
            <person name="Kuees U."/>
            <person name="Lilly W.W."/>
            <person name="Lindquist E."/>
            <person name="Lucas S."/>
            <person name="Magnuson J.K."/>
            <person name="Piumi F."/>
            <person name="Raudaskoski M."/>
            <person name="Salamov A."/>
            <person name="Schmutz J."/>
            <person name="Schwarze F.W.M.R."/>
            <person name="vanKuyk P.A."/>
            <person name="Horton J.S."/>
            <person name="Grigoriev I.V."/>
            <person name="Woesten H.A.B."/>
        </authorList>
    </citation>
    <scope>NUCLEOTIDE SEQUENCE [LARGE SCALE GENOMIC DNA]</scope>
    <source>
        <strain evidence="13">H4-8 / FGSC 9210</strain>
    </source>
</reference>
<feature type="domain" description="DRBM" evidence="10">
    <location>
        <begin position="226"/>
        <end position="296"/>
    </location>
</feature>
<keyword evidence="2 8" id="KW-0694">RNA-binding</keyword>
<dbReference type="PANTHER" id="PTHR11207:SF32">
    <property type="entry name" value="LARGE RIBOSOMAL SUBUNIT PROTEIN ML44"/>
    <property type="match status" value="1"/>
</dbReference>
<keyword evidence="5" id="KW-0687">Ribonucleoprotein</keyword>
<dbReference type="InParanoid" id="D8Q0G8"/>
<dbReference type="SMART" id="SM00358">
    <property type="entry name" value="DSRM"/>
    <property type="match status" value="1"/>
</dbReference>
<dbReference type="VEuPathDB" id="FungiDB:SCHCODRAFT_02618347"/>
<feature type="domain" description="RNase III" evidence="11">
    <location>
        <begin position="59"/>
        <end position="199"/>
    </location>
</feature>
<dbReference type="SMART" id="SM00535">
    <property type="entry name" value="RIBOc"/>
    <property type="match status" value="1"/>
</dbReference>
<keyword evidence="4" id="KW-0496">Mitochondrion</keyword>
<dbReference type="HOGENOM" id="CLU_034765_0_0_1"/>
<keyword evidence="3" id="KW-0689">Ribosomal protein</keyword>
<dbReference type="GO" id="GO:0005739">
    <property type="term" value="C:mitochondrion"/>
    <property type="evidence" value="ECO:0007669"/>
    <property type="project" value="TreeGrafter"/>
</dbReference>
<name>D8Q0G8_SCHCM</name>
<evidence type="ECO:0000256" key="3">
    <source>
        <dbReference type="ARBA" id="ARBA00022980"/>
    </source>
</evidence>
<accession>D8Q0G8</accession>
<dbReference type="PROSITE" id="PS50142">
    <property type="entry name" value="RNASE_3_2"/>
    <property type="match status" value="1"/>
</dbReference>
<evidence type="ECO:0000256" key="7">
    <source>
        <dbReference type="ARBA" id="ARBA00035187"/>
    </source>
</evidence>
<dbReference type="GO" id="GO:0006396">
    <property type="term" value="P:RNA processing"/>
    <property type="evidence" value="ECO:0007669"/>
    <property type="project" value="InterPro"/>
</dbReference>
<dbReference type="AlphaFoldDB" id="D8Q0G8"/>
<feature type="region of interest" description="Disordered" evidence="9">
    <location>
        <begin position="349"/>
        <end position="368"/>
    </location>
</feature>
<evidence type="ECO:0000256" key="4">
    <source>
        <dbReference type="ARBA" id="ARBA00023128"/>
    </source>
</evidence>
<dbReference type="GO" id="GO:0003725">
    <property type="term" value="F:double-stranded RNA binding"/>
    <property type="evidence" value="ECO:0007669"/>
    <property type="project" value="InterPro"/>
</dbReference>
<protein>
    <recommendedName>
        <fullName evidence="7">Large ribosomal subunit protein mL44</fullName>
    </recommendedName>
</protein>
<dbReference type="KEGG" id="scm:SCHCO_02618347"/>
<dbReference type="EMBL" id="GL377305">
    <property type="protein sequence ID" value="EFI97739.1"/>
    <property type="molecule type" value="Genomic_DNA"/>
</dbReference>
<dbReference type="Gene3D" id="1.10.1520.10">
    <property type="entry name" value="Ribonuclease III domain"/>
    <property type="match status" value="1"/>
</dbReference>
<dbReference type="InterPro" id="IPR044444">
    <property type="entry name" value="Ribosomal_mL44_DSRM_metazoa"/>
</dbReference>
<gene>
    <name evidence="12" type="ORF">SCHCODRAFT_53921</name>
</gene>
<dbReference type="Proteomes" id="UP000007431">
    <property type="component" value="Unassembled WGS sequence"/>
</dbReference>
<evidence type="ECO:0000256" key="8">
    <source>
        <dbReference type="PROSITE-ProRule" id="PRU00266"/>
    </source>
</evidence>
<evidence type="ECO:0000256" key="9">
    <source>
        <dbReference type="SAM" id="MobiDB-lite"/>
    </source>
</evidence>
<dbReference type="CDD" id="cd19873">
    <property type="entry name" value="DSRM_MRPL3_like"/>
    <property type="match status" value="1"/>
</dbReference>
<dbReference type="Gene3D" id="3.30.160.20">
    <property type="match status" value="1"/>
</dbReference>
<comment type="subcellular location">
    <subcellularLocation>
        <location evidence="1">Mitochondrion</location>
    </subcellularLocation>
</comment>
<dbReference type="GO" id="GO:0004525">
    <property type="term" value="F:ribonuclease III activity"/>
    <property type="evidence" value="ECO:0007669"/>
    <property type="project" value="InterPro"/>
</dbReference>
<dbReference type="Pfam" id="PF22892">
    <property type="entry name" value="DSRM_MRPL44"/>
    <property type="match status" value="1"/>
</dbReference>
<organism evidence="13">
    <name type="scientific">Schizophyllum commune (strain H4-8 / FGSC 9210)</name>
    <name type="common">Split gill fungus</name>
    <dbReference type="NCBI Taxonomy" id="578458"/>
    <lineage>
        <taxon>Eukaryota</taxon>
        <taxon>Fungi</taxon>
        <taxon>Dikarya</taxon>
        <taxon>Basidiomycota</taxon>
        <taxon>Agaricomycotina</taxon>
        <taxon>Agaricomycetes</taxon>
        <taxon>Agaricomycetidae</taxon>
        <taxon>Agaricales</taxon>
        <taxon>Schizophyllaceae</taxon>
        <taxon>Schizophyllum</taxon>
    </lineage>
</organism>
<dbReference type="CDD" id="cd00593">
    <property type="entry name" value="RIBOc"/>
    <property type="match status" value="1"/>
</dbReference>
<evidence type="ECO:0000256" key="2">
    <source>
        <dbReference type="ARBA" id="ARBA00022884"/>
    </source>
</evidence>
<dbReference type="InterPro" id="IPR014720">
    <property type="entry name" value="dsRBD_dom"/>
</dbReference>
<dbReference type="InterPro" id="IPR000999">
    <property type="entry name" value="RNase_III_dom"/>
</dbReference>
<dbReference type="eggNOG" id="KOG3769">
    <property type="taxonomic scope" value="Eukaryota"/>
</dbReference>
<dbReference type="PANTHER" id="PTHR11207">
    <property type="entry name" value="RIBONUCLEASE III"/>
    <property type="match status" value="1"/>
</dbReference>
<proteinExistence type="inferred from homology"/>
<dbReference type="RefSeq" id="XP_003032642.1">
    <property type="nucleotide sequence ID" value="XM_003032596.1"/>
</dbReference>
<evidence type="ECO:0000313" key="12">
    <source>
        <dbReference type="EMBL" id="EFI97739.1"/>
    </source>
</evidence>
<dbReference type="OrthoDB" id="67027at2759"/>
<dbReference type="PROSITE" id="PS50137">
    <property type="entry name" value="DS_RBD"/>
    <property type="match status" value="1"/>
</dbReference>
<keyword evidence="13" id="KW-1185">Reference proteome</keyword>
<comment type="similarity">
    <text evidence="6">Belongs to the ribonuclease III family. Mitochondrion-specific ribosomal protein mL44 subfamily.</text>
</comment>